<feature type="compositionally biased region" description="Acidic residues" evidence="2">
    <location>
        <begin position="120"/>
        <end position="131"/>
    </location>
</feature>
<accession>H3CR73</accession>
<dbReference type="GO" id="GO:0061574">
    <property type="term" value="C:ASAP complex"/>
    <property type="evidence" value="ECO:0007669"/>
    <property type="project" value="TreeGrafter"/>
</dbReference>
<dbReference type="GO" id="GO:0008380">
    <property type="term" value="P:RNA splicing"/>
    <property type="evidence" value="ECO:0007669"/>
    <property type="project" value="TreeGrafter"/>
</dbReference>
<feature type="compositionally biased region" description="Basic and acidic residues" evidence="2">
    <location>
        <begin position="1239"/>
        <end position="1251"/>
    </location>
</feature>
<dbReference type="InterPro" id="IPR012677">
    <property type="entry name" value="Nucleotide-bd_a/b_plait_sf"/>
</dbReference>
<dbReference type="Gene3D" id="3.30.70.330">
    <property type="match status" value="1"/>
</dbReference>
<dbReference type="InterPro" id="IPR036361">
    <property type="entry name" value="SAP_dom_sf"/>
</dbReference>
<dbReference type="InterPro" id="IPR032552">
    <property type="entry name" value="RSB_motif"/>
</dbReference>
<dbReference type="SUPFAM" id="SSF68906">
    <property type="entry name" value="SAP domain"/>
    <property type="match status" value="1"/>
</dbReference>
<feature type="region of interest" description="Disordered" evidence="2">
    <location>
        <begin position="239"/>
        <end position="568"/>
    </location>
</feature>
<feature type="domain" description="RRM" evidence="3">
    <location>
        <begin position="949"/>
        <end position="1026"/>
    </location>
</feature>
<feature type="region of interest" description="Disordered" evidence="2">
    <location>
        <begin position="1041"/>
        <end position="1060"/>
    </location>
</feature>
<feature type="compositionally biased region" description="Polar residues" evidence="2">
    <location>
        <begin position="191"/>
        <end position="215"/>
    </location>
</feature>
<dbReference type="InterPro" id="IPR034257">
    <property type="entry name" value="Acinus_RRM"/>
</dbReference>
<organism evidence="5 6">
    <name type="scientific">Tetraodon nigroviridis</name>
    <name type="common">Spotted green pufferfish</name>
    <name type="synonym">Chelonodon nigroviridis</name>
    <dbReference type="NCBI Taxonomy" id="99883"/>
    <lineage>
        <taxon>Eukaryota</taxon>
        <taxon>Metazoa</taxon>
        <taxon>Chordata</taxon>
        <taxon>Craniata</taxon>
        <taxon>Vertebrata</taxon>
        <taxon>Euteleostomi</taxon>
        <taxon>Actinopterygii</taxon>
        <taxon>Neopterygii</taxon>
        <taxon>Teleostei</taxon>
        <taxon>Neoteleostei</taxon>
        <taxon>Acanthomorphata</taxon>
        <taxon>Eupercaria</taxon>
        <taxon>Tetraodontiformes</taxon>
        <taxon>Tetradontoidea</taxon>
        <taxon>Tetraodontidae</taxon>
        <taxon>Tetraodon</taxon>
    </lineage>
</organism>
<dbReference type="InterPro" id="IPR003034">
    <property type="entry name" value="SAP_dom"/>
</dbReference>
<feature type="compositionally biased region" description="Basic and acidic residues" evidence="2">
    <location>
        <begin position="1188"/>
        <end position="1213"/>
    </location>
</feature>
<feature type="compositionally biased region" description="Low complexity" evidence="2">
    <location>
        <begin position="371"/>
        <end position="390"/>
    </location>
</feature>
<feature type="compositionally biased region" description="Pro residues" evidence="2">
    <location>
        <begin position="329"/>
        <end position="344"/>
    </location>
</feature>
<dbReference type="SMART" id="SM00513">
    <property type="entry name" value="SAP"/>
    <property type="match status" value="1"/>
</dbReference>
<feature type="region of interest" description="Disordered" evidence="2">
    <location>
        <begin position="629"/>
        <end position="685"/>
    </location>
</feature>
<feature type="region of interest" description="Disordered" evidence="2">
    <location>
        <begin position="175"/>
        <end position="224"/>
    </location>
</feature>
<feature type="compositionally biased region" description="Low complexity" evidence="2">
    <location>
        <begin position="484"/>
        <end position="506"/>
    </location>
</feature>
<dbReference type="PANTHER" id="PTHR46589:SF1">
    <property type="entry name" value="APOPTOTIC CHROMATIN CONDENSATION INDUCER IN THE NUCLEUS"/>
    <property type="match status" value="1"/>
</dbReference>
<name>H3CR73_TETNG</name>
<dbReference type="GO" id="GO:0071011">
    <property type="term" value="C:precatalytic spliceosome"/>
    <property type="evidence" value="ECO:0007669"/>
    <property type="project" value="TreeGrafter"/>
</dbReference>
<evidence type="ECO:0000313" key="6">
    <source>
        <dbReference type="Proteomes" id="UP000007303"/>
    </source>
</evidence>
<evidence type="ECO:0000259" key="4">
    <source>
        <dbReference type="PROSITE" id="PS50800"/>
    </source>
</evidence>
<feature type="region of interest" description="Disordered" evidence="2">
    <location>
        <begin position="1095"/>
        <end position="1123"/>
    </location>
</feature>
<dbReference type="SUPFAM" id="SSF54928">
    <property type="entry name" value="RNA-binding domain, RBD"/>
    <property type="match status" value="1"/>
</dbReference>
<feature type="compositionally biased region" description="Basic and acidic residues" evidence="2">
    <location>
        <begin position="671"/>
        <end position="682"/>
    </location>
</feature>
<dbReference type="FunFam" id="1.10.720.30:FF:000039">
    <property type="entry name" value="Uncharacterized protein"/>
    <property type="match status" value="1"/>
</dbReference>
<evidence type="ECO:0000256" key="1">
    <source>
        <dbReference type="PROSITE-ProRule" id="PRU00176"/>
    </source>
</evidence>
<feature type="compositionally biased region" description="Basic and acidic residues" evidence="2">
    <location>
        <begin position="423"/>
        <end position="452"/>
    </location>
</feature>
<feature type="region of interest" description="Disordered" evidence="2">
    <location>
        <begin position="860"/>
        <end position="922"/>
    </location>
</feature>
<dbReference type="PANTHER" id="PTHR46589">
    <property type="entry name" value="APOPTOTIC CHROMATIN CONDENSATION INDUCER IN THE NUCLEUS"/>
    <property type="match status" value="1"/>
</dbReference>
<feature type="region of interest" description="Disordered" evidence="2">
    <location>
        <begin position="765"/>
        <end position="794"/>
    </location>
</feature>
<feature type="domain" description="SAP" evidence="4">
    <location>
        <begin position="23"/>
        <end position="57"/>
    </location>
</feature>
<dbReference type="AlphaFoldDB" id="H3CR73"/>
<feature type="compositionally biased region" description="Acidic residues" evidence="2">
    <location>
        <begin position="837"/>
        <end position="847"/>
    </location>
</feature>
<feature type="compositionally biased region" description="Gly residues" evidence="2">
    <location>
        <begin position="268"/>
        <end position="278"/>
    </location>
</feature>
<dbReference type="HOGENOM" id="CLU_005840_0_0_1"/>
<dbReference type="FunCoup" id="H3CR73">
    <property type="interactions" value="492"/>
</dbReference>
<reference evidence="5" key="3">
    <citation type="submission" date="2025-09" db="UniProtKB">
        <authorList>
            <consortium name="Ensembl"/>
        </authorList>
    </citation>
    <scope>IDENTIFICATION</scope>
</reference>
<evidence type="ECO:0000313" key="5">
    <source>
        <dbReference type="Ensembl" id="ENSTNIP00000010757.1"/>
    </source>
</evidence>
<reference evidence="5" key="2">
    <citation type="submission" date="2025-08" db="UniProtKB">
        <authorList>
            <consortium name="Ensembl"/>
        </authorList>
    </citation>
    <scope>IDENTIFICATION</scope>
</reference>
<keyword evidence="1" id="KW-0694">RNA-binding</keyword>
<feature type="region of interest" description="Disordered" evidence="2">
    <location>
        <begin position="834"/>
        <end position="853"/>
    </location>
</feature>
<keyword evidence="6" id="KW-1185">Reference proteome</keyword>
<reference evidence="6" key="1">
    <citation type="journal article" date="2004" name="Nature">
        <title>Genome duplication in the teleost fish Tetraodon nigroviridis reveals the early vertebrate proto-karyotype.</title>
        <authorList>
            <person name="Jaillon O."/>
            <person name="Aury J.-M."/>
            <person name="Brunet F."/>
            <person name="Petit J.-L."/>
            <person name="Stange-Thomann N."/>
            <person name="Mauceli E."/>
            <person name="Bouneau L."/>
            <person name="Fischer C."/>
            <person name="Ozouf-Costaz C."/>
            <person name="Bernot A."/>
            <person name="Nicaud S."/>
            <person name="Jaffe D."/>
            <person name="Fisher S."/>
            <person name="Lutfalla G."/>
            <person name="Dossat C."/>
            <person name="Segurens B."/>
            <person name="Dasilva C."/>
            <person name="Salanoubat M."/>
            <person name="Levy M."/>
            <person name="Boudet N."/>
            <person name="Castellano S."/>
            <person name="Anthouard V."/>
            <person name="Jubin C."/>
            <person name="Castelli V."/>
            <person name="Katinka M."/>
            <person name="Vacherie B."/>
            <person name="Biemont C."/>
            <person name="Skalli Z."/>
            <person name="Cattolico L."/>
            <person name="Poulain J."/>
            <person name="De Berardinis V."/>
            <person name="Cruaud C."/>
            <person name="Duprat S."/>
            <person name="Brottier P."/>
            <person name="Coutanceau J.-P."/>
            <person name="Gouzy J."/>
            <person name="Parra G."/>
            <person name="Lardier G."/>
            <person name="Chapple C."/>
            <person name="McKernan K.J."/>
            <person name="McEwan P."/>
            <person name="Bosak S."/>
            <person name="Kellis M."/>
            <person name="Volff J.-N."/>
            <person name="Guigo R."/>
            <person name="Zody M.C."/>
            <person name="Mesirov J."/>
            <person name="Lindblad-Toh K."/>
            <person name="Birren B."/>
            <person name="Nusbaum C."/>
            <person name="Kahn D."/>
            <person name="Robinson-Rechavi M."/>
            <person name="Laudet V."/>
            <person name="Schachter V."/>
            <person name="Quetier F."/>
            <person name="Saurin W."/>
            <person name="Scarpelli C."/>
            <person name="Wincker P."/>
            <person name="Lander E.S."/>
            <person name="Weissenbach J."/>
            <person name="Roest Crollius H."/>
        </authorList>
    </citation>
    <scope>NUCLEOTIDE SEQUENCE [LARGE SCALE GENOMIC DNA]</scope>
</reference>
<dbReference type="CDD" id="cd12432">
    <property type="entry name" value="RRM_ACINU"/>
    <property type="match status" value="1"/>
</dbReference>
<dbReference type="GeneTree" id="ENSGT00710000106790"/>
<dbReference type="Pfam" id="PF16294">
    <property type="entry name" value="RSB_motif"/>
    <property type="match status" value="1"/>
</dbReference>
<proteinExistence type="predicted"/>
<feature type="compositionally biased region" description="Basic and acidic residues" evidence="2">
    <location>
        <begin position="866"/>
        <end position="884"/>
    </location>
</feature>
<protein>
    <submittedName>
        <fullName evidence="5">Apoptotic chromatin condensation inducer 1b</fullName>
    </submittedName>
</protein>
<sequence length="1251" mass="136603">VGVWTSGGSKMADEDITLDGKPLQSLRVADLKAALEQRNLSKSGQKNTLIKRLKGALMLENLQKSSTSHCGLQPNSQIGQEMSQNSFIQQYLAKQQELLRQRLEREAQQNEEANDSPAVAEDDEDQSEDNDSSIHLSKKVSTRGPFVDGISLSRRAGHPRLPVVQLCVGKRLLQQHSQPSATRSDPDAGSWDSSSLRGGSRSQDATVCLSPQDTRSPPLPSPPRAIASLSVRVLAQPPAVPRTNEEGAAPTEPGSAHPVLHLSRSAGGRAGPGPGGARRGSRAPPQPQQMPPSMPATFARSKRKLQPPQHIPPPQPAPAHHAPMQLRHPTPPPSPPPNLFPLPDTPKQSPPDTGEQEGEAARGPRGASFAPSSMQNKDSDSSSCSSSPEPSGKRKPGPLSLLVQKGKESADGPASSSKSPPHTAERKALQESKGGEEVRHFSTEERQPEGMRGRGLRMSRRETRKSPKSRKEEPENGEKKVRSDGQNSDSSSDSDSTSGSSSSSSSSEDKSNHAKPSSGLPVESKPSSSRRPAGRERVTCWPMWVGPGRRSPGDPFVGQSGSGAFRPPELVSVHRRFKLTPFSSRVTQSHAQKSLDNFKTLYLKSDKPAEMTPLHQANDLNNSTPCQMWKSGPSGPDHTTREVSPSAPAVTEMEAESESSVVPQPPPGTEPESREGSTDEHCFPAAQNTHPTVEQQRPASMCSHASGLVSVLLLLPPQQAADAPDAELDLVPPNLVLDSERSAESLIADPAPKTFAARKISLASNKTPPANADGGMSDADAASAAGRKRRWGSSTAVIAKKPSISITTDSLKSLIPDIKVNQEAVVELHPEELQLSGDEESPEAGADDQDKGLKIRRTVTQVVPSESHENGQEGEAERGEEPGRDAPSLPTHAPDTHPPSDPPAAATVAPSDSAVRRSISQQKSGVCITIDDPIRTTRQPSPSRGKLSNIVHVTNLVRPFTLGQLKELLNRTGTVVEEGFWIDKIKSHCFVTYATTEEAAATREALHRVKWPQSNPKVLHVDFCQQDELDFHKGILKPEEKEDHVVQPSAPPNRLPPLMRPAGVRDLWAEREKEMQRRERARGEREWDRDKVREFARPGEEERRSRSRSRDRFCPPAAEKADEPPAKLLDDLFLKTKAAPCIYWLPLTEEQVLQKVLDRTERQKERERRHRLKVREKDGSVPAVAGGDGERERGRDREGDKKREGGHRPRRPSEGPAGLRRSRSRSNPRDRRRGRHRSQHQEYSRRSESRS</sequence>
<dbReference type="InterPro" id="IPR052793">
    <property type="entry name" value="EJC-associated_protein"/>
</dbReference>
<dbReference type="PROSITE" id="PS50102">
    <property type="entry name" value="RRM"/>
    <property type="match status" value="1"/>
</dbReference>
<feature type="compositionally biased region" description="Pro residues" evidence="2">
    <location>
        <begin position="1049"/>
        <end position="1059"/>
    </location>
</feature>
<feature type="compositionally biased region" description="Low complexity" evidence="2">
    <location>
        <begin position="770"/>
        <end position="785"/>
    </location>
</feature>
<dbReference type="Proteomes" id="UP000007303">
    <property type="component" value="Unassembled WGS sequence"/>
</dbReference>
<dbReference type="Gene3D" id="1.10.720.30">
    <property type="entry name" value="SAP domain"/>
    <property type="match status" value="1"/>
</dbReference>
<evidence type="ECO:0000259" key="3">
    <source>
        <dbReference type="PROSITE" id="PS50102"/>
    </source>
</evidence>
<dbReference type="Ensembl" id="ENSTNIT00000010938.1">
    <property type="protein sequence ID" value="ENSTNIP00000010757.1"/>
    <property type="gene ID" value="ENSTNIG00000013841.1"/>
</dbReference>
<dbReference type="InParanoid" id="H3CR73"/>
<feature type="compositionally biased region" description="Pro residues" evidence="2">
    <location>
        <begin position="284"/>
        <end position="294"/>
    </location>
</feature>
<feature type="compositionally biased region" description="Basic residues" evidence="2">
    <location>
        <begin position="1220"/>
        <end position="1238"/>
    </location>
</feature>
<dbReference type="Pfam" id="PF02037">
    <property type="entry name" value="SAP"/>
    <property type="match status" value="1"/>
</dbReference>
<feature type="compositionally biased region" description="Basic and acidic residues" evidence="2">
    <location>
        <begin position="459"/>
        <end position="483"/>
    </location>
</feature>
<dbReference type="InterPro" id="IPR035979">
    <property type="entry name" value="RBD_domain_sf"/>
</dbReference>
<evidence type="ECO:0000256" key="2">
    <source>
        <dbReference type="SAM" id="MobiDB-lite"/>
    </source>
</evidence>
<dbReference type="PROSITE" id="PS50800">
    <property type="entry name" value="SAP"/>
    <property type="match status" value="1"/>
</dbReference>
<dbReference type="InterPro" id="IPR000504">
    <property type="entry name" value="RRM_dom"/>
</dbReference>
<dbReference type="GO" id="GO:0003723">
    <property type="term" value="F:RNA binding"/>
    <property type="evidence" value="ECO:0007669"/>
    <property type="project" value="UniProtKB-UniRule"/>
</dbReference>
<feature type="region of interest" description="Disordered" evidence="2">
    <location>
        <begin position="105"/>
        <end position="140"/>
    </location>
</feature>
<feature type="region of interest" description="Disordered" evidence="2">
    <location>
        <begin position="1158"/>
        <end position="1251"/>
    </location>
</feature>